<dbReference type="RefSeq" id="WP_236959508.1">
    <property type="nucleotide sequence ID" value="NZ_JAETXX010000008.1"/>
</dbReference>
<keyword evidence="2" id="KW-1185">Reference proteome</keyword>
<comment type="caution">
    <text evidence="1">The sequence shown here is derived from an EMBL/GenBank/DDBJ whole genome shotgun (WGS) entry which is preliminary data.</text>
</comment>
<proteinExistence type="predicted"/>
<protein>
    <submittedName>
        <fullName evidence="1">Uncharacterized protein</fullName>
    </submittedName>
</protein>
<name>A0ABS9J551_9FLAO</name>
<evidence type="ECO:0000313" key="1">
    <source>
        <dbReference type="EMBL" id="MCF8715542.1"/>
    </source>
</evidence>
<evidence type="ECO:0000313" key="2">
    <source>
        <dbReference type="Proteomes" id="UP000829517"/>
    </source>
</evidence>
<gene>
    <name evidence="1" type="ORF">JM658_11970</name>
</gene>
<accession>A0ABS9J551</accession>
<organism evidence="1 2">
    <name type="scientific">Joostella atrarenae</name>
    <dbReference type="NCBI Taxonomy" id="679257"/>
    <lineage>
        <taxon>Bacteria</taxon>
        <taxon>Pseudomonadati</taxon>
        <taxon>Bacteroidota</taxon>
        <taxon>Flavobacteriia</taxon>
        <taxon>Flavobacteriales</taxon>
        <taxon>Flavobacteriaceae</taxon>
        <taxon>Joostella</taxon>
    </lineage>
</organism>
<reference evidence="1 2" key="1">
    <citation type="submission" date="2021-01" db="EMBL/GenBank/DDBJ databases">
        <title>Genome sequencing of Joostella atrarenae M1-2 (= KCTC 23194).</title>
        <authorList>
            <person name="Zakaria M.R."/>
            <person name="Lam M.Q."/>
            <person name="Chong C.S."/>
        </authorList>
    </citation>
    <scope>NUCLEOTIDE SEQUENCE [LARGE SCALE GENOMIC DNA]</scope>
    <source>
        <strain evidence="1 2">M1-2</strain>
    </source>
</reference>
<dbReference type="Proteomes" id="UP000829517">
    <property type="component" value="Unassembled WGS sequence"/>
</dbReference>
<dbReference type="EMBL" id="JAETXX010000008">
    <property type="protein sequence ID" value="MCF8715542.1"/>
    <property type="molecule type" value="Genomic_DNA"/>
</dbReference>
<sequence>MESIIAMSVVAICLSCAFLIFGNVLESATPDKLLVGEQKVKELYRKLAGDEIIEDQSYEYEGYTIEQQVNQKKERGYIEVLYIIQAGKMSRTYKYLMDE</sequence>